<proteinExistence type="inferred from homology"/>
<protein>
    <submittedName>
        <fullName evidence="3">Uncharacterized protein</fullName>
    </submittedName>
</protein>
<organism evidence="3 5">
    <name type="scientific">Phytophthora infestans</name>
    <name type="common">Potato late blight agent</name>
    <name type="synonym">Botrytis infestans</name>
    <dbReference type="NCBI Taxonomy" id="4787"/>
    <lineage>
        <taxon>Eukaryota</taxon>
        <taxon>Sar</taxon>
        <taxon>Stramenopiles</taxon>
        <taxon>Oomycota</taxon>
        <taxon>Peronosporomycetes</taxon>
        <taxon>Peronosporales</taxon>
        <taxon>Peronosporaceae</taxon>
        <taxon>Phytophthora</taxon>
    </lineage>
</organism>
<accession>A0A833S183</accession>
<evidence type="ECO:0000256" key="1">
    <source>
        <dbReference type="ARBA" id="ARBA00009569"/>
    </source>
</evidence>
<dbReference type="Proteomes" id="UP000602510">
    <property type="component" value="Unassembled WGS sequence"/>
</dbReference>
<dbReference type="PANTHER" id="PTHR31911:SF1">
    <property type="entry name" value="FAMILY WITH SEQUENCE SIMILARITY 133 MEMBER B-RELATED"/>
    <property type="match status" value="1"/>
</dbReference>
<comment type="caution">
    <text evidence="3">The sequence shown here is derived from an EMBL/GenBank/DDBJ whole genome shotgun (WGS) entry which is preliminary data.</text>
</comment>
<sequence>MASTDNSALYERILSLVDPTELYRSSNLLLQEECSSLAKSMSDIFASFTKVEEVRDAVNQLEQGKASTGRSETLLEAMNSTLQLQQKLNEKLQKVVSGMNAEDLKVKEKETHLEKRTRHETDDNDNDSSSDSSSSSSSNDEDDEEEIDQRKKRKLPEKPTLSGKKDSADLSLAHKALDTISKIKVVNRRIDLEISSQWTKALFDLKLILDHQSIGKTLVQLINRLLRLQLVRLAELWWSSERFGGHTSKRWKCSH</sequence>
<dbReference type="InterPro" id="IPR026766">
    <property type="entry name" value="Fam133"/>
</dbReference>
<feature type="compositionally biased region" description="Low complexity" evidence="2">
    <location>
        <begin position="129"/>
        <end position="138"/>
    </location>
</feature>
<evidence type="ECO:0000313" key="5">
    <source>
        <dbReference type="Proteomes" id="UP000602510"/>
    </source>
</evidence>
<feature type="compositionally biased region" description="Basic and acidic residues" evidence="2">
    <location>
        <begin position="103"/>
        <end position="121"/>
    </location>
</feature>
<keyword evidence="5" id="KW-1185">Reference proteome</keyword>
<feature type="region of interest" description="Disordered" evidence="2">
    <location>
        <begin position="103"/>
        <end position="167"/>
    </location>
</feature>
<name>A0A833S183_PHYIN</name>
<comment type="similarity">
    <text evidence="1">Belongs to the FAM133 family.</text>
</comment>
<reference evidence="3" key="1">
    <citation type="submission" date="2020-04" db="EMBL/GenBank/DDBJ databases">
        <title>Hybrid Assembly of Korean Phytophthora infestans isolates.</title>
        <authorList>
            <person name="Prokchorchik M."/>
            <person name="Lee Y."/>
            <person name="Seo J."/>
            <person name="Cho J.-H."/>
            <person name="Park Y.-E."/>
            <person name="Jang D.-C."/>
            <person name="Im J.-S."/>
            <person name="Choi J.-G."/>
            <person name="Park H.-J."/>
            <person name="Lee G.-B."/>
            <person name="Lee Y.-G."/>
            <person name="Hong S.-Y."/>
            <person name="Cho K."/>
            <person name="Sohn K.H."/>
        </authorList>
    </citation>
    <scope>NUCLEOTIDE SEQUENCE</scope>
    <source>
        <strain evidence="3">KR_1_A1</strain>
        <strain evidence="4">KR_2_A2</strain>
    </source>
</reference>
<evidence type="ECO:0000313" key="4">
    <source>
        <dbReference type="EMBL" id="KAF4134427.1"/>
    </source>
</evidence>
<dbReference type="AlphaFoldDB" id="A0A833S183"/>
<dbReference type="PANTHER" id="PTHR31911">
    <property type="entry name" value="PROTEIN FAM133"/>
    <property type="match status" value="1"/>
</dbReference>
<dbReference type="EMBL" id="WSZM01000234">
    <property type="protein sequence ID" value="KAF4037737.1"/>
    <property type="molecule type" value="Genomic_DNA"/>
</dbReference>
<evidence type="ECO:0000313" key="3">
    <source>
        <dbReference type="EMBL" id="KAF4037737.1"/>
    </source>
</evidence>
<evidence type="ECO:0000256" key="2">
    <source>
        <dbReference type="SAM" id="MobiDB-lite"/>
    </source>
</evidence>
<gene>
    <name evidence="3" type="ORF">GN244_ATG10183</name>
    <name evidence="4" type="ORF">GN958_ATG16362</name>
</gene>
<dbReference type="Proteomes" id="UP000704712">
    <property type="component" value="Unassembled WGS sequence"/>
</dbReference>
<dbReference type="EMBL" id="JAACNO010002287">
    <property type="protein sequence ID" value="KAF4134427.1"/>
    <property type="molecule type" value="Genomic_DNA"/>
</dbReference>